<proteinExistence type="predicted"/>
<organism evidence="1">
    <name type="scientific">marine metagenome</name>
    <dbReference type="NCBI Taxonomy" id="408172"/>
    <lineage>
        <taxon>unclassified sequences</taxon>
        <taxon>metagenomes</taxon>
        <taxon>ecological metagenomes</taxon>
    </lineage>
</organism>
<feature type="non-terminal residue" evidence="1">
    <location>
        <position position="1"/>
    </location>
</feature>
<dbReference type="AlphaFoldDB" id="A0A382W0K4"/>
<gene>
    <name evidence="1" type="ORF">METZ01_LOCUS405230</name>
</gene>
<protein>
    <submittedName>
        <fullName evidence="1">Uncharacterized protein</fullName>
    </submittedName>
</protein>
<accession>A0A382W0K4</accession>
<feature type="non-terminal residue" evidence="1">
    <location>
        <position position="280"/>
    </location>
</feature>
<reference evidence="1" key="1">
    <citation type="submission" date="2018-05" db="EMBL/GenBank/DDBJ databases">
        <authorList>
            <person name="Lanie J.A."/>
            <person name="Ng W.-L."/>
            <person name="Kazmierczak K.M."/>
            <person name="Andrzejewski T.M."/>
            <person name="Davidsen T.M."/>
            <person name="Wayne K.J."/>
            <person name="Tettelin H."/>
            <person name="Glass J.I."/>
            <person name="Rusch D."/>
            <person name="Podicherti R."/>
            <person name="Tsui H.-C.T."/>
            <person name="Winkler M.E."/>
        </authorList>
    </citation>
    <scope>NUCLEOTIDE SEQUENCE</scope>
</reference>
<sequence length="280" mass="31131">LSLERIEYQVRVNNKGWKKFPVPGLATPIDQKNVLLQFDLDLLSLKLRPNDQVTLKMVAYDRKGSSSESDPIQLSIISRDLDLGAIQTIKLKGFIVEGLKMLADSAEERAKENSEVYMGQRNNEGVINQTNANAMRSASNSLVEEANLLFDKAVTSLTAMPRGADSFEVAILARGINSVAQLQSKLALAHAENAIATDDPKVRKQAIQDHKEQIDSDKGLLGNLRNITQSLVVQQTRAVGVTYLRQLMKNQAELVELAQGDYHFTVIARRQEVALNHWRA</sequence>
<evidence type="ECO:0000313" key="1">
    <source>
        <dbReference type="EMBL" id="SVD52376.1"/>
    </source>
</evidence>
<name>A0A382W0K4_9ZZZZ</name>
<dbReference type="EMBL" id="UINC01156133">
    <property type="protein sequence ID" value="SVD52376.1"/>
    <property type="molecule type" value="Genomic_DNA"/>
</dbReference>